<dbReference type="Gene3D" id="3.50.50.60">
    <property type="entry name" value="FAD/NAD(P)-binding domain"/>
    <property type="match status" value="1"/>
</dbReference>
<dbReference type="InterPro" id="IPR036188">
    <property type="entry name" value="FAD/NAD-bd_sf"/>
</dbReference>
<dbReference type="InterPro" id="IPR050281">
    <property type="entry name" value="Flavin_monoamine_oxidase"/>
</dbReference>
<comment type="pathway">
    <text evidence="1">Plant hormone metabolism; auxin biosynthesis.</text>
</comment>
<evidence type="ECO:0000313" key="10">
    <source>
        <dbReference type="Proteomes" id="UP001597319"/>
    </source>
</evidence>
<evidence type="ECO:0000256" key="6">
    <source>
        <dbReference type="ARBA" id="ARBA00047321"/>
    </source>
</evidence>
<dbReference type="Gene3D" id="3.90.660.10">
    <property type="match status" value="1"/>
</dbReference>
<comment type="similarity">
    <text evidence="2">Belongs to the tryptophan 2-monooxygenase family.</text>
</comment>
<feature type="region of interest" description="Disordered" evidence="7">
    <location>
        <begin position="582"/>
        <end position="611"/>
    </location>
</feature>
<evidence type="ECO:0000256" key="7">
    <source>
        <dbReference type="SAM" id="MobiDB-lite"/>
    </source>
</evidence>
<comment type="caution">
    <text evidence="9">The sequence shown here is derived from an EMBL/GenBank/DDBJ whole genome shotgun (WGS) entry which is preliminary data.</text>
</comment>
<feature type="domain" description="Amine oxidase" evidence="8">
    <location>
        <begin position="24"/>
        <end position="414"/>
    </location>
</feature>
<evidence type="ECO:0000313" key="9">
    <source>
        <dbReference type="EMBL" id="MFD2563187.1"/>
    </source>
</evidence>
<dbReference type="Proteomes" id="UP001597319">
    <property type="component" value="Unassembled WGS sequence"/>
</dbReference>
<name>A0ABW5LE52_9FLAO</name>
<dbReference type="PANTHER" id="PTHR10742">
    <property type="entry name" value="FLAVIN MONOAMINE OXIDASE"/>
    <property type="match status" value="1"/>
</dbReference>
<evidence type="ECO:0000256" key="2">
    <source>
        <dbReference type="ARBA" id="ARBA00005833"/>
    </source>
</evidence>
<dbReference type="RefSeq" id="WP_378292405.1">
    <property type="nucleotide sequence ID" value="NZ_JBHULE010000019.1"/>
</dbReference>
<evidence type="ECO:0000256" key="5">
    <source>
        <dbReference type="ARBA" id="ARBA00023070"/>
    </source>
</evidence>
<dbReference type="EC" id="1.13.12.3" evidence="3"/>
<dbReference type="InterPro" id="IPR002937">
    <property type="entry name" value="Amino_oxidase"/>
</dbReference>
<comment type="catalytic activity">
    <reaction evidence="6">
        <text>L-tryptophan + O2 = indole-3-acetamide + CO2 + H2O</text>
        <dbReference type="Rhea" id="RHEA:16165"/>
        <dbReference type="ChEBI" id="CHEBI:15377"/>
        <dbReference type="ChEBI" id="CHEBI:15379"/>
        <dbReference type="ChEBI" id="CHEBI:16031"/>
        <dbReference type="ChEBI" id="CHEBI:16526"/>
        <dbReference type="ChEBI" id="CHEBI:57912"/>
        <dbReference type="EC" id="1.13.12.3"/>
    </reaction>
</comment>
<dbReference type="Gene3D" id="1.10.405.10">
    <property type="entry name" value="Guanine Nucleotide Dissociation Inhibitor, domain 1"/>
    <property type="match status" value="1"/>
</dbReference>
<evidence type="ECO:0000256" key="1">
    <source>
        <dbReference type="ARBA" id="ARBA00004814"/>
    </source>
</evidence>
<reference evidence="10" key="1">
    <citation type="journal article" date="2019" name="Int. J. Syst. Evol. Microbiol.">
        <title>The Global Catalogue of Microorganisms (GCM) 10K type strain sequencing project: providing services to taxonomists for standard genome sequencing and annotation.</title>
        <authorList>
            <consortium name="The Broad Institute Genomics Platform"/>
            <consortium name="The Broad Institute Genome Sequencing Center for Infectious Disease"/>
            <person name="Wu L."/>
            <person name="Ma J."/>
        </authorList>
    </citation>
    <scope>NUCLEOTIDE SEQUENCE [LARGE SCALE GENOMIC DNA]</scope>
    <source>
        <strain evidence="10">KCTC 52274</strain>
    </source>
</reference>
<evidence type="ECO:0000256" key="4">
    <source>
        <dbReference type="ARBA" id="ARBA00017871"/>
    </source>
</evidence>
<proteinExistence type="inferred from homology"/>
<organism evidence="9 10">
    <name type="scientific">Aquimarina rubra</name>
    <dbReference type="NCBI Taxonomy" id="1920033"/>
    <lineage>
        <taxon>Bacteria</taxon>
        <taxon>Pseudomonadati</taxon>
        <taxon>Bacteroidota</taxon>
        <taxon>Flavobacteriia</taxon>
        <taxon>Flavobacteriales</taxon>
        <taxon>Flavobacteriaceae</taxon>
        <taxon>Aquimarina</taxon>
    </lineage>
</organism>
<evidence type="ECO:0000256" key="3">
    <source>
        <dbReference type="ARBA" id="ARBA00012535"/>
    </source>
</evidence>
<dbReference type="PANTHER" id="PTHR10742:SF410">
    <property type="entry name" value="LYSINE-SPECIFIC HISTONE DEMETHYLASE 2"/>
    <property type="match status" value="1"/>
</dbReference>
<accession>A0ABW5LE52</accession>
<evidence type="ECO:0000259" key="8">
    <source>
        <dbReference type="Pfam" id="PF01593"/>
    </source>
</evidence>
<protein>
    <recommendedName>
        <fullName evidence="4">Tryptophan 2-monooxygenase</fullName>
        <ecNumber evidence="3">1.13.12.3</ecNumber>
    </recommendedName>
</protein>
<dbReference type="Pfam" id="PF01593">
    <property type="entry name" value="Amino_oxidase"/>
    <property type="match status" value="1"/>
</dbReference>
<keyword evidence="10" id="KW-1185">Reference proteome</keyword>
<dbReference type="SUPFAM" id="SSF51905">
    <property type="entry name" value="FAD/NAD(P)-binding domain"/>
    <property type="match status" value="1"/>
</dbReference>
<dbReference type="EMBL" id="JBHULE010000019">
    <property type="protein sequence ID" value="MFD2563187.1"/>
    <property type="molecule type" value="Genomic_DNA"/>
</dbReference>
<gene>
    <name evidence="9" type="ORF">ACFSR1_10970</name>
</gene>
<sequence>MSILTFKEISDQEDVDIAIIGAGISGLYCAYRLINDPAYSGKKIAIYERLNRTGGRLQSDLIPIRGNHKVSDENGIRNFYDQVQIDLVKEEQGGMRFNYNMEELMTLNGALNICDEIVPFPMSSTDDTNRFCIRGHSFSLAEANAGGNIIWSQLYDLNPEEIGLSPVQIVTNAYNRILEANDIILDEDQTPEYWQKFRLHFKWKEIPMNEWQLWGLLRDMGYSEECIEMLTNTIGFAGPFKSLPNAGDAWQILADFPKDPTYYTFKYGFSTLPDAIKKELEGKVNIYLSTNIDSIQGEENDFIIHLTEAPEGQNSKPNIPCGEHKKIKAKQIISAIAATGFKSLYTKSPALYTTNKKQDGMRLWESINGVLGMNLMKINFYFREAWWYTESTGRPKIEFGPNFTDLPINSIYPFYSVEDLEVDHKKGTVSIISGEEPAALTLYCDFNNTNFWKGLQNVGPKFTSPLQEKYNEMKSQTVFPASQAVVAEARKQMGLLFGVTNIPDPIFTSYRLWNGEDDFEHAYHQWQLNVNDKETIEYLSNPLPGFYMCNEAISDMQGWVNGSLRSSDLALSKISKGKIKPMDNAPCKSSVEKKDKTQQKTALRVSRGHWG</sequence>
<keyword evidence="5" id="KW-0073">Auxin biosynthesis</keyword>